<organism evidence="3 4">
    <name type="scientific">Mycetocola reblochoni REB411</name>
    <dbReference type="NCBI Taxonomy" id="1255698"/>
    <lineage>
        <taxon>Bacteria</taxon>
        <taxon>Bacillati</taxon>
        <taxon>Actinomycetota</taxon>
        <taxon>Actinomycetes</taxon>
        <taxon>Micrococcales</taxon>
        <taxon>Microbacteriaceae</taxon>
        <taxon>Mycetocola</taxon>
    </lineage>
</organism>
<proteinExistence type="predicted"/>
<dbReference type="PANTHER" id="PTHR42759">
    <property type="entry name" value="MOXR FAMILY PROTEIN"/>
    <property type="match status" value="1"/>
</dbReference>
<evidence type="ECO:0000259" key="1">
    <source>
        <dbReference type="Pfam" id="PF07726"/>
    </source>
</evidence>
<dbReference type="EMBL" id="FUKR01000006">
    <property type="protein sequence ID" value="SJN17638.1"/>
    <property type="molecule type" value="Genomic_DNA"/>
</dbReference>
<feature type="domain" description="ChlI/MoxR AAA lid" evidence="2">
    <location>
        <begin position="247"/>
        <end position="311"/>
    </location>
</feature>
<dbReference type="GO" id="GO:0005524">
    <property type="term" value="F:ATP binding"/>
    <property type="evidence" value="ECO:0007669"/>
    <property type="project" value="InterPro"/>
</dbReference>
<reference evidence="4" key="1">
    <citation type="submission" date="2017-02" db="EMBL/GenBank/DDBJ databases">
        <authorList>
            <person name="Dridi B."/>
        </authorList>
    </citation>
    <scope>NUCLEOTIDE SEQUENCE [LARGE SCALE GENOMIC DNA]</scope>
    <source>
        <strain evidence="4">EB411</strain>
    </source>
</reference>
<evidence type="ECO:0000259" key="2">
    <source>
        <dbReference type="Pfam" id="PF17863"/>
    </source>
</evidence>
<keyword evidence="4" id="KW-1185">Reference proteome</keyword>
<dbReference type="Pfam" id="PF07726">
    <property type="entry name" value="AAA_3"/>
    <property type="match status" value="1"/>
</dbReference>
<protein>
    <submittedName>
        <fullName evidence="3">MoxR-like ATPases</fullName>
    </submittedName>
</protein>
<dbReference type="Proteomes" id="UP000196778">
    <property type="component" value="Unassembled WGS sequence"/>
</dbReference>
<name>A0A1R4ICU1_9MICO</name>
<sequence>MTDAERAHPGAITPEQCEWFHDSFERLVDNVGTAVLGKRDVIGLVVAAMVAGGHVLLEDSPGTGKTVLAKALARTVDSRHARIQFTPDLLPSDVTGVTVYAQASGGFEFHPGPVFAGIVLADEINRASPKTQSALLEVMEEGRVTVDGTTHAVPQPFMVIATQNPIEQSGTYPLPEAQLDRFLVKTALGYPSRDVAVDLLLDSFHRSRSDDVQPIIGTAELSAMSEMASRVHVERSVMAFVAELLERTRSHRDVALGASMRGGLALARLAAVWALAAGRAFVTPEDVSRLAVPVLAHRLVLDPESRFAGADGASVVAAILTELPLPEHRSA</sequence>
<dbReference type="PANTHER" id="PTHR42759:SF5">
    <property type="entry name" value="METHANOL DEHYDROGENASE REGULATOR"/>
    <property type="match status" value="1"/>
</dbReference>
<dbReference type="AlphaFoldDB" id="A0A1R4ICU1"/>
<dbReference type="SUPFAM" id="SSF52540">
    <property type="entry name" value="P-loop containing nucleoside triphosphate hydrolases"/>
    <property type="match status" value="1"/>
</dbReference>
<dbReference type="Gene3D" id="1.10.8.80">
    <property type="entry name" value="Magnesium chelatase subunit I, C-Terminal domain"/>
    <property type="match status" value="1"/>
</dbReference>
<dbReference type="InterPro" id="IPR011703">
    <property type="entry name" value="ATPase_AAA-3"/>
</dbReference>
<evidence type="ECO:0000313" key="3">
    <source>
        <dbReference type="EMBL" id="SJN17638.1"/>
    </source>
</evidence>
<dbReference type="Pfam" id="PF17863">
    <property type="entry name" value="AAA_lid_2"/>
    <property type="match status" value="1"/>
</dbReference>
<accession>A0A1R4ICU1</accession>
<evidence type="ECO:0000313" key="4">
    <source>
        <dbReference type="Proteomes" id="UP000196778"/>
    </source>
</evidence>
<dbReference type="InterPro" id="IPR027417">
    <property type="entry name" value="P-loop_NTPase"/>
</dbReference>
<feature type="domain" description="ATPase AAA-3" evidence="1">
    <location>
        <begin position="54"/>
        <end position="184"/>
    </location>
</feature>
<dbReference type="PIRSF" id="PIRSF002849">
    <property type="entry name" value="AAA_ATPase_chaperone_MoxR_prd"/>
    <property type="match status" value="1"/>
</dbReference>
<dbReference type="InterPro" id="IPR050764">
    <property type="entry name" value="CbbQ/NirQ/NorQ/GpvN"/>
</dbReference>
<dbReference type="OrthoDB" id="9808397at2"/>
<gene>
    <name evidence="3" type="ORF">FM119_01070</name>
</gene>
<dbReference type="Gene3D" id="3.40.50.300">
    <property type="entry name" value="P-loop containing nucleotide triphosphate hydrolases"/>
    <property type="match status" value="1"/>
</dbReference>
<dbReference type="InterPro" id="IPR041628">
    <property type="entry name" value="ChlI/MoxR_AAA_lid"/>
</dbReference>
<dbReference type="GO" id="GO:0016887">
    <property type="term" value="F:ATP hydrolysis activity"/>
    <property type="evidence" value="ECO:0007669"/>
    <property type="project" value="InterPro"/>
</dbReference>
<dbReference type="RefSeq" id="WP_087135847.1">
    <property type="nucleotide sequence ID" value="NZ_FUKR01000006.1"/>
</dbReference>